<dbReference type="AlphaFoldDB" id="A0A4R4V373"/>
<gene>
    <name evidence="1" type="ORF">E1161_03095</name>
</gene>
<evidence type="ECO:0000313" key="1">
    <source>
        <dbReference type="EMBL" id="TDC95793.1"/>
    </source>
</evidence>
<name>A0A4R4V373_9PSEU</name>
<reference evidence="1 2" key="1">
    <citation type="submission" date="2019-03" db="EMBL/GenBank/DDBJ databases">
        <title>Draft genome sequences of novel Actinobacteria.</title>
        <authorList>
            <person name="Sahin N."/>
            <person name="Ay H."/>
            <person name="Saygin H."/>
        </authorList>
    </citation>
    <scope>NUCLEOTIDE SEQUENCE [LARGE SCALE GENOMIC DNA]</scope>
    <source>
        <strain evidence="1 2">16K404</strain>
    </source>
</reference>
<dbReference type="Pfam" id="PF16827">
    <property type="entry name" value="zf-HC3"/>
    <property type="match status" value="1"/>
</dbReference>
<keyword evidence="2" id="KW-1185">Reference proteome</keyword>
<dbReference type="OrthoDB" id="3556580at2"/>
<sequence>MSRNICLHWYPVAGARHAFPAELADTEHDEKVQAICDEVVSSTELHERSELAWITEPTCIRCWDQLFPDDPALAPAH</sequence>
<dbReference type="Proteomes" id="UP000294744">
    <property type="component" value="Unassembled WGS sequence"/>
</dbReference>
<dbReference type="RefSeq" id="WP_132619356.1">
    <property type="nucleotide sequence ID" value="NZ_SMKV01000003.1"/>
</dbReference>
<proteinExistence type="predicted"/>
<evidence type="ECO:0008006" key="3">
    <source>
        <dbReference type="Google" id="ProtNLM"/>
    </source>
</evidence>
<dbReference type="InterPro" id="IPR031795">
    <property type="entry name" value="Zf-HC3"/>
</dbReference>
<accession>A0A4R4V373</accession>
<protein>
    <recommendedName>
        <fullName evidence="3">Zinc-finger</fullName>
    </recommendedName>
</protein>
<organism evidence="1 2">
    <name type="scientific">Saccharopolyspora aridisoli</name>
    <dbReference type="NCBI Taxonomy" id="2530385"/>
    <lineage>
        <taxon>Bacteria</taxon>
        <taxon>Bacillati</taxon>
        <taxon>Actinomycetota</taxon>
        <taxon>Actinomycetes</taxon>
        <taxon>Pseudonocardiales</taxon>
        <taxon>Pseudonocardiaceae</taxon>
        <taxon>Saccharopolyspora</taxon>
    </lineage>
</organism>
<comment type="caution">
    <text evidence="1">The sequence shown here is derived from an EMBL/GenBank/DDBJ whole genome shotgun (WGS) entry which is preliminary data.</text>
</comment>
<dbReference type="EMBL" id="SMKV01000003">
    <property type="protein sequence ID" value="TDC95793.1"/>
    <property type="molecule type" value="Genomic_DNA"/>
</dbReference>
<evidence type="ECO:0000313" key="2">
    <source>
        <dbReference type="Proteomes" id="UP000294744"/>
    </source>
</evidence>